<name>A0A3S4CGJ0_9RHOB</name>
<dbReference type="Gene3D" id="2.60.40.3440">
    <property type="match status" value="1"/>
</dbReference>
<feature type="signal peptide" evidence="1">
    <location>
        <begin position="1"/>
        <end position="23"/>
    </location>
</feature>
<sequence length="127" mass="13346">MRMSRLSALIVPLVLVLAPAAYADCNGGLGRGWASGKGNGQFEMRMGESSCVIDYPAFIDDANGTRTFATELALTRAPANGKIGVSPQGIVYMPSAGFAGQDKFCIRNTTPEVRGKTLSGCVTVTVR</sequence>
<gene>
    <name evidence="2" type="ORF">PARHAE_00540</name>
</gene>
<dbReference type="Proteomes" id="UP000270743">
    <property type="component" value="Unassembled WGS sequence"/>
</dbReference>
<keyword evidence="3" id="KW-1185">Reference proteome</keyword>
<evidence type="ECO:0000313" key="3">
    <source>
        <dbReference type="Proteomes" id="UP000270743"/>
    </source>
</evidence>
<protein>
    <submittedName>
        <fullName evidence="2">Uncharacterized protein</fullName>
    </submittedName>
</protein>
<dbReference type="AlphaFoldDB" id="A0A3S4CGJ0"/>
<evidence type="ECO:0000313" key="2">
    <source>
        <dbReference type="EMBL" id="VDS07364.1"/>
    </source>
</evidence>
<accession>A0A3S4CGJ0</accession>
<keyword evidence="1" id="KW-0732">Signal</keyword>
<reference evidence="2 3" key="1">
    <citation type="submission" date="2018-12" db="EMBL/GenBank/DDBJ databases">
        <authorList>
            <person name="Criscuolo A."/>
        </authorList>
    </citation>
    <scope>NUCLEOTIDE SEQUENCE [LARGE SCALE GENOMIC DNA]</scope>
    <source>
        <strain evidence="2">ACIP1116241</strain>
    </source>
</reference>
<evidence type="ECO:0000256" key="1">
    <source>
        <dbReference type="SAM" id="SignalP"/>
    </source>
</evidence>
<proteinExistence type="predicted"/>
<organism evidence="2 3">
    <name type="scientific">Paracoccus haematequi</name>
    <dbReference type="NCBI Taxonomy" id="2491866"/>
    <lineage>
        <taxon>Bacteria</taxon>
        <taxon>Pseudomonadati</taxon>
        <taxon>Pseudomonadota</taxon>
        <taxon>Alphaproteobacteria</taxon>
        <taxon>Rhodobacterales</taxon>
        <taxon>Paracoccaceae</taxon>
        <taxon>Paracoccus</taxon>
    </lineage>
</organism>
<feature type="chain" id="PRO_5018734097" evidence="1">
    <location>
        <begin position="24"/>
        <end position="127"/>
    </location>
</feature>
<dbReference type="EMBL" id="UZWE01000019">
    <property type="protein sequence ID" value="VDS07364.1"/>
    <property type="molecule type" value="Genomic_DNA"/>
</dbReference>